<keyword evidence="2" id="KW-0812">Transmembrane</keyword>
<dbReference type="KEGG" id="lcc:B488_08290"/>
<evidence type="ECO:0000256" key="2">
    <source>
        <dbReference type="RuleBase" id="RU362044"/>
    </source>
</evidence>
<dbReference type="GO" id="GO:0043190">
    <property type="term" value="C:ATP-binding cassette (ABC) transporter complex"/>
    <property type="evidence" value="ECO:0007669"/>
    <property type="project" value="InterPro"/>
</dbReference>
<dbReference type="InterPro" id="IPR003453">
    <property type="entry name" value="ABC_MlaE_roteobac"/>
</dbReference>
<dbReference type="InterPro" id="IPR030802">
    <property type="entry name" value="Permease_MalE"/>
</dbReference>
<dbReference type="InterPro" id="IPR036513">
    <property type="entry name" value="STAS_dom_sf"/>
</dbReference>
<keyword evidence="2" id="KW-0997">Cell inner membrane</keyword>
<dbReference type="STRING" id="1215343.B488_08290"/>
<feature type="transmembrane region" description="Helical" evidence="2">
    <location>
        <begin position="173"/>
        <end position="193"/>
    </location>
</feature>
<evidence type="ECO:0000313" key="3">
    <source>
        <dbReference type="EMBL" id="AGA64821.1"/>
    </source>
</evidence>
<dbReference type="eggNOG" id="COG0767">
    <property type="taxonomic scope" value="Bacteria"/>
</dbReference>
<comment type="subcellular location">
    <subcellularLocation>
        <location evidence="2">Cell inner membrane</location>
        <topology evidence="2">Multi-pass membrane protein</topology>
    </subcellularLocation>
</comment>
<accession>L0EWR2</accession>
<dbReference type="Pfam" id="PF02405">
    <property type="entry name" value="MlaE"/>
    <property type="match status" value="1"/>
</dbReference>
<keyword evidence="4" id="KW-1185">Reference proteome</keyword>
<dbReference type="PANTHER" id="PTHR30188">
    <property type="entry name" value="ABC TRANSPORTER PERMEASE PROTEIN-RELATED"/>
    <property type="match status" value="1"/>
</dbReference>
<proteinExistence type="inferred from homology"/>
<gene>
    <name evidence="3" type="ordered locus">B488_08290</name>
</gene>
<sequence length="383" mass="41820">MILENSDFASIIPTHFAENGQVILCVGNWKGTKTLNVVQQLKKLLNDPYPIVMNLSKIQQIDTIGIGLIIWLVRHRKGKVHLEGASSYIQEMMSVIPRDLMKPMDKQSKTQDKVPLLETIFAPVGKIIVEKILDFIFAIYIFGSTVSNSYKISFHHYKRGIPLSSIINHIDLMGVRGIPVIFLMSFLTGAIIVQQGAFQLRNFGAEIFVIDLISTLQLREIGVLLTAIMVAGRSGSSITAEIGSMKMREEIDALKVMGLGPIRLLISPRLVALAISLPLLTIIAHFSAILGASIVVELYSGITFSIFFSRLHAIVTTSSIIVGLIKAPFMALAIGIIATSEGLKVEGSAESLGKRVTIAVVKSISIVIIIDALFAFFYSTIGV</sequence>
<dbReference type="AlphaFoldDB" id="L0EWR2"/>
<comment type="function">
    <text evidence="1">Could be part of an ABC transporter complex.</text>
</comment>
<organism evidence="3 4">
    <name type="scientific">Liberibacter crescens (strain BT-1)</name>
    <dbReference type="NCBI Taxonomy" id="1215343"/>
    <lineage>
        <taxon>Bacteria</taxon>
        <taxon>Pseudomonadati</taxon>
        <taxon>Pseudomonadota</taxon>
        <taxon>Alphaproteobacteria</taxon>
        <taxon>Hyphomicrobiales</taxon>
        <taxon>Rhizobiaceae</taxon>
        <taxon>Liberibacter</taxon>
    </lineage>
</organism>
<feature type="transmembrane region" description="Helical" evidence="2">
    <location>
        <begin position="270"/>
        <end position="294"/>
    </location>
</feature>
<dbReference type="RefSeq" id="WP_015273248.1">
    <property type="nucleotide sequence ID" value="NC_019907.1"/>
</dbReference>
<dbReference type="PATRIC" id="fig|1215343.11.peg.854"/>
<evidence type="ECO:0000313" key="4">
    <source>
        <dbReference type="Proteomes" id="UP000010799"/>
    </source>
</evidence>
<dbReference type="HOGENOM" id="CLU_045686_0_0_5"/>
<dbReference type="EMBL" id="CP003789">
    <property type="protein sequence ID" value="AGA64821.1"/>
    <property type="molecule type" value="Genomic_DNA"/>
</dbReference>
<protein>
    <submittedName>
        <fullName evidence="3">ABC-type transport system</fullName>
    </submittedName>
</protein>
<name>L0EWR2_LIBCB</name>
<dbReference type="SUPFAM" id="SSF52091">
    <property type="entry name" value="SpoIIaa-like"/>
    <property type="match status" value="1"/>
</dbReference>
<feature type="transmembrane region" description="Helical" evidence="2">
    <location>
        <begin position="314"/>
        <end position="338"/>
    </location>
</feature>
<dbReference type="NCBIfam" id="TIGR00056">
    <property type="entry name" value="MlaE family lipid ABC transporter permease subunit"/>
    <property type="match status" value="1"/>
</dbReference>
<feature type="transmembrane region" description="Helical" evidence="2">
    <location>
        <begin position="132"/>
        <end position="153"/>
    </location>
</feature>
<keyword evidence="2" id="KW-1133">Transmembrane helix</keyword>
<comment type="similarity">
    <text evidence="2">Belongs to the MlaE permease family.</text>
</comment>
<reference evidence="3 4" key="1">
    <citation type="journal article" date="2012" name="Stand. Genomic Sci.">
        <title>Complete genome sequence of Liberibacter crescens BT-1.</title>
        <authorList>
            <person name="Leonard M.T."/>
            <person name="Fagen J.R."/>
            <person name="Davis-Richardson A.G."/>
            <person name="Davis M.J."/>
            <person name="Triplett E.W."/>
        </authorList>
    </citation>
    <scope>NUCLEOTIDE SEQUENCE [LARGE SCALE GENOMIC DNA]</scope>
    <source>
        <strain evidence="3 4">BT-1</strain>
    </source>
</reference>
<dbReference type="Proteomes" id="UP000010799">
    <property type="component" value="Chromosome"/>
</dbReference>
<keyword evidence="2" id="KW-0472">Membrane</keyword>
<dbReference type="GO" id="GO:0005548">
    <property type="term" value="F:phospholipid transporter activity"/>
    <property type="evidence" value="ECO:0007669"/>
    <property type="project" value="TreeGrafter"/>
</dbReference>
<keyword evidence="2" id="KW-1003">Cell membrane</keyword>
<evidence type="ECO:0000256" key="1">
    <source>
        <dbReference type="ARBA" id="ARBA00003787"/>
    </source>
</evidence>
<feature type="transmembrane region" description="Helical" evidence="2">
    <location>
        <begin position="359"/>
        <end position="381"/>
    </location>
</feature>
<dbReference type="PANTHER" id="PTHR30188:SF3">
    <property type="entry name" value="ABC TRANSPORTER PERMEASE"/>
    <property type="match status" value="1"/>
</dbReference>